<proteinExistence type="inferred from homology"/>
<keyword evidence="3" id="KW-0805">Transcription regulation</keyword>
<dbReference type="AlphaFoldDB" id="A0A0S4JN61"/>
<comment type="subcellular location">
    <subcellularLocation>
        <location evidence="1">Nucleus</location>
    </subcellularLocation>
</comment>
<evidence type="ECO:0000313" key="8">
    <source>
        <dbReference type="Proteomes" id="UP000051952"/>
    </source>
</evidence>
<keyword evidence="4" id="KW-0804">Transcription</keyword>
<keyword evidence="8" id="KW-1185">Reference proteome</keyword>
<dbReference type="SUPFAM" id="SSF101546">
    <property type="entry name" value="ASF1-like"/>
    <property type="match status" value="1"/>
</dbReference>
<accession>A0A0S4JN61</accession>
<dbReference type="InterPro" id="IPR006818">
    <property type="entry name" value="ASF1-like"/>
</dbReference>
<dbReference type="GO" id="GO:0005634">
    <property type="term" value="C:nucleus"/>
    <property type="evidence" value="ECO:0007669"/>
    <property type="project" value="UniProtKB-SubCell"/>
</dbReference>
<evidence type="ECO:0000256" key="4">
    <source>
        <dbReference type="ARBA" id="ARBA00023163"/>
    </source>
</evidence>
<evidence type="ECO:0000256" key="2">
    <source>
        <dbReference type="ARBA" id="ARBA00006051"/>
    </source>
</evidence>
<dbReference type="Gene3D" id="2.60.40.1490">
    <property type="entry name" value="Histone chaperone ASF1-like"/>
    <property type="match status" value="1"/>
</dbReference>
<evidence type="ECO:0000256" key="3">
    <source>
        <dbReference type="ARBA" id="ARBA00023015"/>
    </source>
</evidence>
<gene>
    <name evidence="7" type="ORF">BSAL_32795</name>
</gene>
<dbReference type="GO" id="GO:0006325">
    <property type="term" value="P:chromatin organization"/>
    <property type="evidence" value="ECO:0007669"/>
    <property type="project" value="InterPro"/>
</dbReference>
<evidence type="ECO:0000256" key="1">
    <source>
        <dbReference type="ARBA" id="ARBA00004123"/>
    </source>
</evidence>
<protein>
    <submittedName>
        <fullName evidence="7">Anti-silencing protein a-like protein, putative</fullName>
    </submittedName>
</protein>
<evidence type="ECO:0000256" key="6">
    <source>
        <dbReference type="ARBA" id="ARBA00023242"/>
    </source>
</evidence>
<dbReference type="InterPro" id="IPR036747">
    <property type="entry name" value="ASF1-like_sf"/>
</dbReference>
<keyword evidence="5" id="KW-0143">Chaperone</keyword>
<reference evidence="8" key="1">
    <citation type="submission" date="2015-09" db="EMBL/GenBank/DDBJ databases">
        <authorList>
            <consortium name="Pathogen Informatics"/>
        </authorList>
    </citation>
    <scope>NUCLEOTIDE SEQUENCE [LARGE SCALE GENOMIC DNA]</scope>
    <source>
        <strain evidence="8">Lake Konstanz</strain>
    </source>
</reference>
<keyword evidence="6" id="KW-0539">Nucleus</keyword>
<dbReference type="EMBL" id="CYKH01001941">
    <property type="protein sequence ID" value="CUG91580.1"/>
    <property type="molecule type" value="Genomic_DNA"/>
</dbReference>
<sequence>MTTRVEFVWAGVKKADAIVEGSDEPFTLCIVLDVFGKAPKDPIDVIVTWSPIWQPPVDEFELGEFEVEALQTIGRHAIDLPCVPPNFVELAATCDPTTQTALIVSLQYKEREFLLLGFSVDIRCDLQETPEEFTDPTFAFYVLTVTFKMIR</sequence>
<dbReference type="Proteomes" id="UP000051952">
    <property type="component" value="Unassembled WGS sequence"/>
</dbReference>
<comment type="similarity">
    <text evidence="2">Belongs to the ASF1 family.</text>
</comment>
<evidence type="ECO:0000313" key="7">
    <source>
        <dbReference type="EMBL" id="CUG91580.1"/>
    </source>
</evidence>
<name>A0A0S4JN61_BODSA</name>
<dbReference type="VEuPathDB" id="TriTrypDB:BSAL_32795"/>
<organism evidence="7 8">
    <name type="scientific">Bodo saltans</name>
    <name type="common">Flagellated protozoan</name>
    <dbReference type="NCBI Taxonomy" id="75058"/>
    <lineage>
        <taxon>Eukaryota</taxon>
        <taxon>Discoba</taxon>
        <taxon>Euglenozoa</taxon>
        <taxon>Kinetoplastea</taxon>
        <taxon>Metakinetoplastina</taxon>
        <taxon>Eubodonida</taxon>
        <taxon>Bodonidae</taxon>
        <taxon>Bodo</taxon>
    </lineage>
</organism>
<evidence type="ECO:0000256" key="5">
    <source>
        <dbReference type="ARBA" id="ARBA00023186"/>
    </source>
</evidence>
<dbReference type="Pfam" id="PF04729">
    <property type="entry name" value="ASF1_hist_chap"/>
    <property type="match status" value="1"/>
</dbReference>